<dbReference type="Pfam" id="PF17164">
    <property type="entry name" value="DUF5122"/>
    <property type="match status" value="1"/>
</dbReference>
<dbReference type="Gene3D" id="2.130.10.10">
    <property type="entry name" value="YVTN repeat-like/Quinoprotein amine dehydrogenase"/>
    <property type="match status" value="1"/>
</dbReference>
<feature type="domain" description="Secretion system C-terminal sorting" evidence="1">
    <location>
        <begin position="956"/>
        <end position="1033"/>
    </location>
</feature>
<dbReference type="NCBIfam" id="TIGR04183">
    <property type="entry name" value="Por_Secre_tail"/>
    <property type="match status" value="1"/>
</dbReference>
<accession>A0ABY4G8W3</accession>
<proteinExistence type="predicted"/>
<protein>
    <submittedName>
        <fullName evidence="2">T9SS type A sorting domain-containing protein</fullName>
    </submittedName>
</protein>
<dbReference type="PANTHER" id="PTHR31778">
    <property type="entry name" value="BUD SITE SELECTION PROTEIN RAX2"/>
    <property type="match status" value="1"/>
</dbReference>
<dbReference type="SUPFAM" id="SSF101898">
    <property type="entry name" value="NHL repeat"/>
    <property type="match status" value="1"/>
</dbReference>
<dbReference type="RefSeq" id="WP_245122735.1">
    <property type="nucleotide sequence ID" value="NZ_CP095061.1"/>
</dbReference>
<organism evidence="2 3">
    <name type="scientific">Hymenobacter volaticus</name>
    <dbReference type="NCBI Taxonomy" id="2932254"/>
    <lineage>
        <taxon>Bacteria</taxon>
        <taxon>Pseudomonadati</taxon>
        <taxon>Bacteroidota</taxon>
        <taxon>Cytophagia</taxon>
        <taxon>Cytophagales</taxon>
        <taxon>Hymenobacteraceae</taxon>
        <taxon>Hymenobacter</taxon>
    </lineage>
</organism>
<evidence type="ECO:0000313" key="2">
    <source>
        <dbReference type="EMBL" id="UOQ67347.1"/>
    </source>
</evidence>
<dbReference type="InterPro" id="IPR026444">
    <property type="entry name" value="Secre_tail"/>
</dbReference>
<dbReference type="Proteomes" id="UP000830401">
    <property type="component" value="Chromosome"/>
</dbReference>
<dbReference type="SUPFAM" id="SSF50965">
    <property type="entry name" value="Galactose oxidase, central domain"/>
    <property type="match status" value="1"/>
</dbReference>
<sequence>MSNFGTPNAIAVGPSGTVYAGGNFTSFESGLVTNRVAQLNNGVWAPMGRGLNATVQALAVAPDGNVYAGGLFYLNNGNPITLHVGLLTSTRWQTVGGPSTAAGFSGIVSALAVAPDNTLYAGGNFFSVNNQSTGGGIARWNNGSWQGLGSTLGGAVYAIAFAPNGDLYVGGTFSTGSGKTLNNVARWDGTTWQPLGNGIIARKVLALAFMPNGDLYAGGDFDTDNGAVANGVARWDGNAWSAVGSSGTNNVVRALAVAPNGDLYVGGDFTTVDSLTTNRIARWNGSTWSALGNGLAGGSVSALAATPEGQLYVGGSFTGALNGPPRTANIARWDGTSWYSLGTGLNGEVLALVSGRNNDLFAGGNFTAVGDGSKRSARIGRYFTNGAPTNLTVSSIQAIPAGNYNNITITGPNTGGPGVGTLSGNISVNGAIQVQAGGVLDDGCFTIDGLGTFRLDVGATLRICAPQGIAVSGTSGAVQVAGTRFFSSDASYEFVGATPQTVGLGLPLTVRNLTISNTAGVRLMQPISIRQVLTLAGSGNLTLSDGTLTLLSDTTGTALVVNQGTGVVVGTAAVQRYIHRAVNAGLGYRYYSAPVSNSTVSDLATFTFVPEVNAAYNTSVDPRIVSPFPTVFGYDETRTTTSPAVGYSPFDRGWFSPASLSDSLEQGRGYSVNIPATETVSFVGTLGNGTVTKNNLLRTGTDGGWHLLGNPYPAPLDWSTVEASNRPGLDGAMYVFESTDQYAGQYRAYTNGIGNPLVASSQGFFVHTSAVDVPGSLTLTNANRVTSFATQANFQRHAVDERPQLELQLQGSAAQDATNLYLQGGATAGFDPTYDAVKLRNPSGLSLYSLTTAGTSTTELAINGLPALTANTVVPLGLALPQAGSYSLTASQLTNFGGSRVYLFDAATGQQLLLAPQVRYPFTAASTSITGRFSLRLEPAQPMATSAALAATQVGLYPNPARNTVTLALPASSAARTIQVLLYNALGQQVRQTKLLLSATSTQGLIDIVGLRAGVYSLQVQTGKAVVTKRLIIE</sequence>
<evidence type="ECO:0000259" key="1">
    <source>
        <dbReference type="Pfam" id="PF18962"/>
    </source>
</evidence>
<dbReference type="PANTHER" id="PTHR31778:SF2">
    <property type="entry name" value="BUD SITE SELECTION PROTEIN RAX2"/>
    <property type="match status" value="1"/>
</dbReference>
<dbReference type="InterPro" id="IPR015943">
    <property type="entry name" value="WD40/YVTN_repeat-like_dom_sf"/>
</dbReference>
<dbReference type="Pfam" id="PF18962">
    <property type="entry name" value="Por_Secre_tail"/>
    <property type="match status" value="1"/>
</dbReference>
<name>A0ABY4G8W3_9BACT</name>
<evidence type="ECO:0000313" key="3">
    <source>
        <dbReference type="Proteomes" id="UP000830401"/>
    </source>
</evidence>
<keyword evidence="3" id="KW-1185">Reference proteome</keyword>
<dbReference type="InterPro" id="IPR011043">
    <property type="entry name" value="Gal_Oxase/kelch_b-propeller"/>
</dbReference>
<reference evidence="2" key="1">
    <citation type="submission" date="2022-04" db="EMBL/GenBank/DDBJ databases">
        <title>Hymenobacter sp. isolated from the air.</title>
        <authorList>
            <person name="Won M."/>
            <person name="Lee C.-M."/>
            <person name="Woen H.-Y."/>
            <person name="Kwon S.-W."/>
        </authorList>
    </citation>
    <scope>NUCLEOTIDE SEQUENCE</scope>
    <source>
        <strain evidence="2">5420S-77</strain>
    </source>
</reference>
<gene>
    <name evidence="2" type="ORF">MUN86_05555</name>
</gene>
<dbReference type="InterPro" id="IPR013431">
    <property type="entry name" value="Delta_60_rpt"/>
</dbReference>
<dbReference type="EMBL" id="CP095061">
    <property type="protein sequence ID" value="UOQ67347.1"/>
    <property type="molecule type" value="Genomic_DNA"/>
</dbReference>